<evidence type="ECO:0000313" key="6">
    <source>
        <dbReference type="EMBL" id="HJE97494.1"/>
    </source>
</evidence>
<feature type="domain" description="Transposase TnpC homeodomain" evidence="4">
    <location>
        <begin position="38"/>
        <end position="110"/>
    </location>
</feature>
<evidence type="ECO:0000256" key="1">
    <source>
        <dbReference type="SAM" id="Coils"/>
    </source>
</evidence>
<dbReference type="EMBL" id="DYXG01000081">
    <property type="protein sequence ID" value="HJE97494.1"/>
    <property type="molecule type" value="Genomic_DNA"/>
</dbReference>
<dbReference type="AlphaFoldDB" id="A0A921K0Y6"/>
<dbReference type="InterPro" id="IPR004291">
    <property type="entry name" value="Transposase_IS66_central"/>
</dbReference>
<dbReference type="Pfam" id="PF13817">
    <property type="entry name" value="DDE_Tnp_IS66_C"/>
    <property type="match status" value="1"/>
</dbReference>
<gene>
    <name evidence="6" type="ORF">K8V00_07720</name>
</gene>
<dbReference type="InterPro" id="IPR039552">
    <property type="entry name" value="IS66_C"/>
</dbReference>
<feature type="domain" description="Transposase IS66 central" evidence="3">
    <location>
        <begin position="181"/>
        <end position="457"/>
    </location>
</feature>
<sequence>MDQPKQNEVLLEQVQKLVNEVQELKKEIQAKDARIGELESMNKYLTSKLYASKSEKVDPNQLSLLGDDSVFSWPEHTDEQSAEETKTEIKSTKKKKQTRQEQIAGLPVKEKTYTLDKPFCPKGHELKKIGKKFVGDKLHFQPAKLWVEKIYSTTYKCEKCSHDEVQDAFYQAPKPQRLFAHSLASPSVLENIVYQKYVLGTPLYRQLKDWHRLGWQVTESTLADWIIRGATLLQPLYQVIHDKLLQCPFLQGDETVIQVLHEPGKKPNSESRMWIIRTPQTSHSAGIFYAYKPDRSKKSGQELYAGFKGVLQCDGYAVYNSIDCQDRVGCLAHVRRKFYEAAKYDKQAQKPLKILNQIFSLEKDWKILSGSERQLKRLDELRPLLDIFWNCLNSLATLPKSLLGKAIAYARGQKEAINKLVKYGELDISNNTCEQAVKSLVIDRKNFLFSTSVAGAKANAIWLTLIESAKANGLDPEQYLGELLNEIPQFGPFVSAKQLEDYLPWNRNNNKIVQIT</sequence>
<keyword evidence="1" id="KW-0175">Coiled coil</keyword>
<proteinExistence type="predicted"/>
<evidence type="ECO:0000313" key="7">
    <source>
        <dbReference type="Proteomes" id="UP000707535"/>
    </source>
</evidence>
<feature type="domain" description="Transposase IS66 C-terminal" evidence="5">
    <location>
        <begin position="464"/>
        <end position="505"/>
    </location>
</feature>
<dbReference type="InterPro" id="IPR052344">
    <property type="entry name" value="Transposase-related"/>
</dbReference>
<dbReference type="PANTHER" id="PTHR33678:SF1">
    <property type="entry name" value="BLL1576 PROTEIN"/>
    <property type="match status" value="1"/>
</dbReference>
<protein>
    <submittedName>
        <fullName evidence="6">IS66 family transposase</fullName>
    </submittedName>
</protein>
<reference evidence="6" key="1">
    <citation type="journal article" date="2021" name="PeerJ">
        <title>Extensive microbial diversity within the chicken gut microbiome revealed by metagenomics and culture.</title>
        <authorList>
            <person name="Gilroy R."/>
            <person name="Ravi A."/>
            <person name="Getino M."/>
            <person name="Pursley I."/>
            <person name="Horton D.L."/>
            <person name="Alikhan N.F."/>
            <person name="Baker D."/>
            <person name="Gharbi K."/>
            <person name="Hall N."/>
            <person name="Watson M."/>
            <person name="Adriaenssens E.M."/>
            <person name="Foster-Nyarko E."/>
            <person name="Jarju S."/>
            <person name="Secka A."/>
            <person name="Antonio M."/>
            <person name="Oren A."/>
            <person name="Chaudhuri R.R."/>
            <person name="La Ragione R."/>
            <person name="Hildebrand F."/>
            <person name="Pallen M.J."/>
        </authorList>
    </citation>
    <scope>NUCLEOTIDE SEQUENCE</scope>
    <source>
        <strain evidence="6">CHK174-6876</strain>
    </source>
</reference>
<accession>A0A921K0Y6</accession>
<dbReference type="NCBIfam" id="NF033517">
    <property type="entry name" value="transpos_IS66"/>
    <property type="match status" value="1"/>
</dbReference>
<feature type="coiled-coil region" evidence="1">
    <location>
        <begin position="7"/>
        <end position="41"/>
    </location>
</feature>
<dbReference type="Pfam" id="PF03050">
    <property type="entry name" value="DDE_Tnp_IS66"/>
    <property type="match status" value="1"/>
</dbReference>
<comment type="caution">
    <text evidence="6">The sequence shown here is derived from an EMBL/GenBank/DDBJ whole genome shotgun (WGS) entry which is preliminary data.</text>
</comment>
<evidence type="ECO:0000256" key="2">
    <source>
        <dbReference type="SAM" id="MobiDB-lite"/>
    </source>
</evidence>
<reference evidence="6" key="2">
    <citation type="submission" date="2021-09" db="EMBL/GenBank/DDBJ databases">
        <authorList>
            <person name="Gilroy R."/>
        </authorList>
    </citation>
    <scope>NUCLEOTIDE SEQUENCE</scope>
    <source>
        <strain evidence="6">CHK174-6876</strain>
    </source>
</reference>
<evidence type="ECO:0000259" key="4">
    <source>
        <dbReference type="Pfam" id="PF13007"/>
    </source>
</evidence>
<name>A0A921K0Y6_9LACO</name>
<organism evidence="6 7">
    <name type="scientific">Ligilactobacillus acidipiscis</name>
    <dbReference type="NCBI Taxonomy" id="89059"/>
    <lineage>
        <taxon>Bacteria</taxon>
        <taxon>Bacillati</taxon>
        <taxon>Bacillota</taxon>
        <taxon>Bacilli</taxon>
        <taxon>Lactobacillales</taxon>
        <taxon>Lactobacillaceae</taxon>
        <taxon>Ligilactobacillus</taxon>
    </lineage>
</organism>
<evidence type="ECO:0000259" key="5">
    <source>
        <dbReference type="Pfam" id="PF13817"/>
    </source>
</evidence>
<dbReference type="InterPro" id="IPR024463">
    <property type="entry name" value="Transposase_TnpC_homeodom"/>
</dbReference>
<dbReference type="PANTHER" id="PTHR33678">
    <property type="entry name" value="BLL1576 PROTEIN"/>
    <property type="match status" value="1"/>
</dbReference>
<feature type="region of interest" description="Disordered" evidence="2">
    <location>
        <begin position="68"/>
        <end position="103"/>
    </location>
</feature>
<dbReference type="Proteomes" id="UP000707535">
    <property type="component" value="Unassembled WGS sequence"/>
</dbReference>
<evidence type="ECO:0000259" key="3">
    <source>
        <dbReference type="Pfam" id="PF03050"/>
    </source>
</evidence>
<feature type="compositionally biased region" description="Basic and acidic residues" evidence="2">
    <location>
        <begin position="75"/>
        <end position="91"/>
    </location>
</feature>
<dbReference type="Pfam" id="PF13007">
    <property type="entry name" value="LZ_Tnp_IS66"/>
    <property type="match status" value="1"/>
</dbReference>